<accession>A0A485MYK8</accession>
<feature type="non-terminal residue" evidence="1">
    <location>
        <position position="1"/>
    </location>
</feature>
<protein>
    <submittedName>
        <fullName evidence="1">Uncharacterized protein</fullName>
    </submittedName>
</protein>
<dbReference type="AlphaFoldDB" id="A0A485MYK8"/>
<evidence type="ECO:0000313" key="1">
    <source>
        <dbReference type="EMBL" id="VFV24993.1"/>
    </source>
</evidence>
<gene>
    <name evidence="1" type="ORF">LYPA_23C008960</name>
</gene>
<keyword evidence="2" id="KW-1185">Reference proteome</keyword>
<dbReference type="EMBL" id="CAAGRJ010007022">
    <property type="protein sequence ID" value="VFV24993.1"/>
    <property type="molecule type" value="Genomic_DNA"/>
</dbReference>
<proteinExistence type="predicted"/>
<sequence length="67" mass="7499">TSITPFDVGRISLLEDGNGLSIDDEFLIFSLDCAIEFAMGGIILNHARQCVSETRMALHRKMWLSLE</sequence>
<organism evidence="1 2">
    <name type="scientific">Lynx pardinus</name>
    <name type="common">Iberian lynx</name>
    <name type="synonym">Felis pardina</name>
    <dbReference type="NCBI Taxonomy" id="191816"/>
    <lineage>
        <taxon>Eukaryota</taxon>
        <taxon>Metazoa</taxon>
        <taxon>Chordata</taxon>
        <taxon>Craniata</taxon>
        <taxon>Vertebrata</taxon>
        <taxon>Euteleostomi</taxon>
        <taxon>Mammalia</taxon>
        <taxon>Eutheria</taxon>
        <taxon>Laurasiatheria</taxon>
        <taxon>Carnivora</taxon>
        <taxon>Feliformia</taxon>
        <taxon>Felidae</taxon>
        <taxon>Felinae</taxon>
        <taxon>Lynx</taxon>
    </lineage>
</organism>
<reference evidence="1 2" key="1">
    <citation type="submission" date="2019-01" db="EMBL/GenBank/DDBJ databases">
        <authorList>
            <person name="Alioto T."/>
            <person name="Alioto T."/>
        </authorList>
    </citation>
    <scope>NUCLEOTIDE SEQUENCE [LARGE SCALE GENOMIC DNA]</scope>
</reference>
<evidence type="ECO:0000313" key="2">
    <source>
        <dbReference type="Proteomes" id="UP000386466"/>
    </source>
</evidence>
<dbReference type="Proteomes" id="UP000386466">
    <property type="component" value="Unassembled WGS sequence"/>
</dbReference>
<feature type="non-terminal residue" evidence="1">
    <location>
        <position position="67"/>
    </location>
</feature>
<name>A0A485MYK8_LYNPA</name>